<feature type="region of interest" description="Disordered" evidence="1">
    <location>
        <begin position="563"/>
        <end position="586"/>
    </location>
</feature>
<dbReference type="PANTHER" id="PTHR32305:SF15">
    <property type="entry name" value="PROTEIN RHSA-RELATED"/>
    <property type="match status" value="1"/>
</dbReference>
<dbReference type="EMBL" id="JPRI01000014">
    <property type="protein sequence ID" value="KFF22677.1"/>
    <property type="molecule type" value="Genomic_DNA"/>
</dbReference>
<dbReference type="RefSeq" id="WP_034751698.1">
    <property type="nucleotide sequence ID" value="NZ_JPRI01000014.1"/>
</dbReference>
<gene>
    <name evidence="2" type="ORF">IW16_26745</name>
</gene>
<dbReference type="InterPro" id="IPR050708">
    <property type="entry name" value="T6SS_VgrG/RHS"/>
</dbReference>
<sequence length="586" mass="65998">MTGAYQYLYQYDQMNRLSNASGELTSPQVNYAVSNVSFNLDMSYHLSGSIQRKQQQHIQDSNINPLNTYENIYHYISGTHKIKGIDDMQTGNTESFVYDSNGNITEHQTPNNLIRMFWDESDRLKAYNAKETGIYQYYVYDDKGERVIKYDLQTGAELYQNGALIDGNMILNNYKIYPNPYVVLTNSPIYTKHYYAGSQRVASRILEGAGQFAMQNRQSGKNDKSDEVVDTEADFYHYMKKAGYDTSKLESEYAKNQSAVPDVYYYHGDHLGSSTYITNSAAETTQFFLNLPFGETMAEQMTGVYDNPFKFNAKELDSETGLYYYGARYYNPRLSIWHSVDPLAEKMPSWSPYNYTFDNPVRFIDSDGMAPTDIVITGNYRDQVLAQLRGSTDGQLKLSMNHLSGKVTAKAVEGVKLSKASQMILDASNDSCNISELRSDGDYLTDSGIEYRGGAYEGSRMLDDGRLLSTNLVNPMVTEKVDELSGNKYGATIKHELLENILGVLNSPGSPAATSPKNGAKGYDAAHKGAKALDRDYKDLDAVGGRLERKRIYANGKMVETQEYFTKDRKTGKESSTGKFETDKKK</sequence>
<organism evidence="2 3">
    <name type="scientific">Chryseobacterium vrystaatense</name>
    <dbReference type="NCBI Taxonomy" id="307480"/>
    <lineage>
        <taxon>Bacteria</taxon>
        <taxon>Pseudomonadati</taxon>
        <taxon>Bacteroidota</taxon>
        <taxon>Flavobacteriia</taxon>
        <taxon>Flavobacteriales</taxon>
        <taxon>Weeksellaceae</taxon>
        <taxon>Chryseobacterium group</taxon>
        <taxon>Chryseobacterium</taxon>
    </lineage>
</organism>
<keyword evidence="3" id="KW-1185">Reference proteome</keyword>
<proteinExistence type="predicted"/>
<dbReference type="InterPro" id="IPR022385">
    <property type="entry name" value="Rhs_assc_core"/>
</dbReference>
<evidence type="ECO:0000256" key="1">
    <source>
        <dbReference type="SAM" id="MobiDB-lite"/>
    </source>
</evidence>
<comment type="caution">
    <text evidence="2">The sequence shown here is derived from an EMBL/GenBank/DDBJ whole genome shotgun (WGS) entry which is preliminary data.</text>
</comment>
<dbReference type="PANTHER" id="PTHR32305">
    <property type="match status" value="1"/>
</dbReference>
<reference evidence="2 3" key="1">
    <citation type="submission" date="2014-07" db="EMBL/GenBank/DDBJ databases">
        <title>Genome of Chryseobacterium vrystaatense LMG 22846.</title>
        <authorList>
            <person name="Pipes S.E."/>
            <person name="Stropko S.J."/>
            <person name="Newman J.D."/>
        </authorList>
    </citation>
    <scope>NUCLEOTIDE SEQUENCE [LARGE SCALE GENOMIC DNA]</scope>
    <source>
        <strain evidence="2 3">LMG 22846</strain>
    </source>
</reference>
<dbReference type="Gene3D" id="2.180.10.10">
    <property type="entry name" value="RHS repeat-associated core"/>
    <property type="match status" value="1"/>
</dbReference>
<accession>A0ABR4UF99</accession>
<evidence type="ECO:0000313" key="2">
    <source>
        <dbReference type="EMBL" id="KFF22677.1"/>
    </source>
</evidence>
<dbReference type="NCBIfam" id="TIGR03696">
    <property type="entry name" value="Rhs_assc_core"/>
    <property type="match status" value="1"/>
</dbReference>
<name>A0ABR4UF99_9FLAO</name>
<evidence type="ECO:0008006" key="4">
    <source>
        <dbReference type="Google" id="ProtNLM"/>
    </source>
</evidence>
<dbReference type="Proteomes" id="UP000028719">
    <property type="component" value="Unassembled WGS sequence"/>
</dbReference>
<evidence type="ECO:0000313" key="3">
    <source>
        <dbReference type="Proteomes" id="UP000028719"/>
    </source>
</evidence>
<protein>
    <recommendedName>
        <fullName evidence="4">RHS repeat-associated core domain-containing protein</fullName>
    </recommendedName>
</protein>